<sequence>MTSEPIVSELTVLLDRFQQLIQQSRKLPWTHRVLLDEAELTTLVAQIQHVLPEEVKQARWVVQERDRLLEDAHKEAQQIVETAREQAAKLAEESEILQEARRKADQIVDQARTTAREIHRAARVYADEILAGLVTELNHLSQSLEANRAELREE</sequence>
<evidence type="ECO:0008006" key="4">
    <source>
        <dbReference type="Google" id="ProtNLM"/>
    </source>
</evidence>
<name>A0ABM6RSV4_9FIRM</name>
<dbReference type="Proteomes" id="UP000325292">
    <property type="component" value="Chromosome"/>
</dbReference>
<evidence type="ECO:0000313" key="3">
    <source>
        <dbReference type="Proteomes" id="UP000325292"/>
    </source>
</evidence>
<keyword evidence="1" id="KW-0175">Coiled coil</keyword>
<keyword evidence="3" id="KW-1185">Reference proteome</keyword>
<dbReference type="EMBL" id="CP019454">
    <property type="protein sequence ID" value="AUW94516.1"/>
    <property type="molecule type" value="Genomic_DNA"/>
</dbReference>
<organism evidence="2 3">
    <name type="scientific">Sulfobacillus thermotolerans</name>
    <dbReference type="NCBI Taxonomy" id="338644"/>
    <lineage>
        <taxon>Bacteria</taxon>
        <taxon>Bacillati</taxon>
        <taxon>Bacillota</taxon>
        <taxon>Clostridia</taxon>
        <taxon>Eubacteriales</taxon>
        <taxon>Clostridiales Family XVII. Incertae Sedis</taxon>
        <taxon>Sulfobacillus</taxon>
    </lineage>
</organism>
<reference evidence="2 3" key="1">
    <citation type="journal article" date="2019" name="Sci. Rep.">
        <title>Sulfobacillus thermotolerans: new insights into resistance and metabolic capacities of acidophilic chemolithotrophs.</title>
        <authorList>
            <person name="Panyushkina A.E."/>
            <person name="Babenko V.V."/>
            <person name="Nikitina A.S."/>
            <person name="Selezneva O.V."/>
            <person name="Tsaplina I.A."/>
            <person name="Letarova M.A."/>
            <person name="Kostryukova E.S."/>
            <person name="Letarov A.V."/>
        </authorList>
    </citation>
    <scope>NUCLEOTIDE SEQUENCE [LARGE SCALE GENOMIC DNA]</scope>
    <source>
        <strain evidence="2 3">Kr1</strain>
    </source>
</reference>
<dbReference type="RefSeq" id="WP_103376928.1">
    <property type="nucleotide sequence ID" value="NZ_CP133983.1"/>
</dbReference>
<gene>
    <name evidence="2" type="ORF">BXT84_11660</name>
</gene>
<evidence type="ECO:0000313" key="2">
    <source>
        <dbReference type="EMBL" id="AUW94516.1"/>
    </source>
</evidence>
<protein>
    <recommendedName>
        <fullName evidence="4">ATPase</fullName>
    </recommendedName>
</protein>
<feature type="coiled-coil region" evidence="1">
    <location>
        <begin position="73"/>
        <end position="154"/>
    </location>
</feature>
<accession>A0ABM6RSV4</accession>
<proteinExistence type="predicted"/>
<evidence type="ECO:0000256" key="1">
    <source>
        <dbReference type="SAM" id="Coils"/>
    </source>
</evidence>